<evidence type="ECO:0000313" key="2">
    <source>
        <dbReference type="EMBL" id="RDJ02978.1"/>
    </source>
</evidence>
<proteinExistence type="predicted"/>
<evidence type="ECO:0000256" key="1">
    <source>
        <dbReference type="SAM" id="MobiDB-lite"/>
    </source>
</evidence>
<organism evidence="2 3">
    <name type="scientific">Rhizobium grahamii</name>
    <dbReference type="NCBI Taxonomy" id="1120045"/>
    <lineage>
        <taxon>Bacteria</taxon>
        <taxon>Pseudomonadati</taxon>
        <taxon>Pseudomonadota</taxon>
        <taxon>Alphaproteobacteria</taxon>
        <taxon>Hyphomicrobiales</taxon>
        <taxon>Rhizobiaceae</taxon>
        <taxon>Rhizobium/Agrobacterium group</taxon>
        <taxon>Rhizobium</taxon>
    </lineage>
</organism>
<sequence length="80" mass="8858">MFTQKSSGSCALLVESSRLSEANLPEDPFRAMDGTCRGSHPKNSGLPARGAVRILQMTKRTALGRQIRQEFQFRAMQEAC</sequence>
<comment type="caution">
    <text evidence="2">The sequence shown here is derived from an EMBL/GenBank/DDBJ whole genome shotgun (WGS) entry which is preliminary data.</text>
</comment>
<name>A0A370KF83_9HYPH</name>
<dbReference type="Proteomes" id="UP000254939">
    <property type="component" value="Unassembled WGS sequence"/>
</dbReference>
<evidence type="ECO:0000313" key="3">
    <source>
        <dbReference type="Proteomes" id="UP000254939"/>
    </source>
</evidence>
<dbReference type="AlphaFoldDB" id="A0A370KF83"/>
<gene>
    <name evidence="2" type="ORF">B5K06_31280</name>
</gene>
<dbReference type="EMBL" id="NAAC01000045">
    <property type="protein sequence ID" value="RDJ02978.1"/>
    <property type="molecule type" value="Genomic_DNA"/>
</dbReference>
<feature type="region of interest" description="Disordered" evidence="1">
    <location>
        <begin position="30"/>
        <end position="49"/>
    </location>
</feature>
<reference evidence="2 3" key="1">
    <citation type="submission" date="2017-03" db="EMBL/GenBank/DDBJ databases">
        <title>Genome analysis of Rhizobial strains effectives or ineffectives for nitrogen fixation isolated from bean seeds.</title>
        <authorList>
            <person name="Peralta H."/>
            <person name="Aguilar-Vera A."/>
            <person name="Mora Y."/>
            <person name="Vargas-Lagunas C."/>
            <person name="Girard L."/>
            <person name="Mora J."/>
        </authorList>
    </citation>
    <scope>NUCLEOTIDE SEQUENCE [LARGE SCALE GENOMIC DNA]</scope>
    <source>
        <strain evidence="2 3">CCGM3</strain>
    </source>
</reference>
<protein>
    <submittedName>
        <fullName evidence="2">Uncharacterized protein</fullName>
    </submittedName>
</protein>
<accession>A0A370KF83</accession>